<dbReference type="EMBL" id="CM042010">
    <property type="protein sequence ID" value="KAI3782439.1"/>
    <property type="molecule type" value="Genomic_DNA"/>
</dbReference>
<reference evidence="2" key="1">
    <citation type="journal article" date="2022" name="Mol. Ecol. Resour.">
        <title>The genomes of chicory, endive, great burdock and yacon provide insights into Asteraceae palaeo-polyploidization history and plant inulin production.</title>
        <authorList>
            <person name="Fan W."/>
            <person name="Wang S."/>
            <person name="Wang H."/>
            <person name="Wang A."/>
            <person name="Jiang F."/>
            <person name="Liu H."/>
            <person name="Zhao H."/>
            <person name="Xu D."/>
            <person name="Zhang Y."/>
        </authorList>
    </citation>
    <scope>NUCLEOTIDE SEQUENCE [LARGE SCALE GENOMIC DNA]</scope>
    <source>
        <strain evidence="2">cv. Punajuju</strain>
    </source>
</reference>
<comment type="caution">
    <text evidence="1">The sequence shown here is derived from an EMBL/GenBank/DDBJ whole genome shotgun (WGS) entry which is preliminary data.</text>
</comment>
<dbReference type="Proteomes" id="UP001055811">
    <property type="component" value="Linkage Group LG02"/>
</dbReference>
<proteinExistence type="predicted"/>
<accession>A0ACB9GFN4</accession>
<sequence>MSVIAFEEIINSSSSLSSQSEKPYSFTALLIHGLLGCRDDFVDFANSLVSSLSTDWRIVAVDLRNHGSSVDREGLSPPHDTANAARDLANLVKSLDWAWPDVVIGHSVGGKVALQYASSCAQGDYGDSAEVPKQLWILDSVPGKIDNYEVVDKVLHTLQTLPSPIRSQEWLVDHMNNLGFSKFLSEWISNSLKKSGEHMEFSFDIDGVIQFFESARDSDYWWLLEEPPKGLEIAIVRTESQVTWDQDVVERLESLASREHDESRGKVSVHVVPRSGHWIYKDEPEALLEIMTPRIVSLVQPNSKLVGTLY</sequence>
<evidence type="ECO:0000313" key="1">
    <source>
        <dbReference type="EMBL" id="KAI3782439.1"/>
    </source>
</evidence>
<gene>
    <name evidence="1" type="ORF">L2E82_12486</name>
</gene>
<keyword evidence="2" id="KW-1185">Reference proteome</keyword>
<reference evidence="1 2" key="2">
    <citation type="journal article" date="2022" name="Mol. Ecol. Resour.">
        <title>The genomes of chicory, endive, great burdock and yacon provide insights into Asteraceae paleo-polyploidization history and plant inulin production.</title>
        <authorList>
            <person name="Fan W."/>
            <person name="Wang S."/>
            <person name="Wang H."/>
            <person name="Wang A."/>
            <person name="Jiang F."/>
            <person name="Liu H."/>
            <person name="Zhao H."/>
            <person name="Xu D."/>
            <person name="Zhang Y."/>
        </authorList>
    </citation>
    <scope>NUCLEOTIDE SEQUENCE [LARGE SCALE GENOMIC DNA]</scope>
    <source>
        <strain evidence="2">cv. Punajuju</strain>
        <tissue evidence="1">Leaves</tissue>
    </source>
</reference>
<protein>
    <submittedName>
        <fullName evidence="1">Uncharacterized protein</fullName>
    </submittedName>
</protein>
<name>A0ACB9GFN4_CICIN</name>
<evidence type="ECO:0000313" key="2">
    <source>
        <dbReference type="Proteomes" id="UP001055811"/>
    </source>
</evidence>
<organism evidence="1 2">
    <name type="scientific">Cichorium intybus</name>
    <name type="common">Chicory</name>
    <dbReference type="NCBI Taxonomy" id="13427"/>
    <lineage>
        <taxon>Eukaryota</taxon>
        <taxon>Viridiplantae</taxon>
        <taxon>Streptophyta</taxon>
        <taxon>Embryophyta</taxon>
        <taxon>Tracheophyta</taxon>
        <taxon>Spermatophyta</taxon>
        <taxon>Magnoliopsida</taxon>
        <taxon>eudicotyledons</taxon>
        <taxon>Gunneridae</taxon>
        <taxon>Pentapetalae</taxon>
        <taxon>asterids</taxon>
        <taxon>campanulids</taxon>
        <taxon>Asterales</taxon>
        <taxon>Asteraceae</taxon>
        <taxon>Cichorioideae</taxon>
        <taxon>Cichorieae</taxon>
        <taxon>Cichoriinae</taxon>
        <taxon>Cichorium</taxon>
    </lineage>
</organism>